<name>A0A0J8H1L2_9ALTE</name>
<dbReference type="GO" id="GO:0009307">
    <property type="term" value="P:DNA restriction-modification system"/>
    <property type="evidence" value="ECO:0007669"/>
    <property type="project" value="UniProtKB-KW"/>
</dbReference>
<sequence>MQNIFTDQISKNSIKTLLGLATGSTFPNWSRQTLNEFKVIQPQNSVIDVFNRLITSKVQKVELNVNESQSLVKLRDTLLPKLISGKLTLPADHSKTKA</sequence>
<evidence type="ECO:0000256" key="1">
    <source>
        <dbReference type="ARBA" id="ARBA00022747"/>
    </source>
</evidence>
<dbReference type="RefSeq" id="WP_048688872.1">
    <property type="nucleotide sequence ID" value="NZ_KQ130482.1"/>
</dbReference>
<dbReference type="GO" id="GO:0003677">
    <property type="term" value="F:DNA binding"/>
    <property type="evidence" value="ECO:0007669"/>
    <property type="project" value="UniProtKB-KW"/>
</dbReference>
<protein>
    <recommendedName>
        <fullName evidence="5">Type I restriction modification DNA specificity domain-containing protein</fullName>
    </recommendedName>
</protein>
<dbReference type="STRING" id="1513271.XM47_02110"/>
<dbReference type="Gene3D" id="3.90.220.20">
    <property type="entry name" value="DNA methylase specificity domains"/>
    <property type="match status" value="1"/>
</dbReference>
<dbReference type="Proteomes" id="UP000037600">
    <property type="component" value="Unassembled WGS sequence"/>
</dbReference>
<dbReference type="InterPro" id="IPR044946">
    <property type="entry name" value="Restrct_endonuc_typeI_TRD_sf"/>
</dbReference>
<evidence type="ECO:0008006" key="5">
    <source>
        <dbReference type="Google" id="ProtNLM"/>
    </source>
</evidence>
<accession>A0A0J8H1L2</accession>
<keyword evidence="1" id="KW-0680">Restriction system</keyword>
<proteinExistence type="predicted"/>
<evidence type="ECO:0000313" key="3">
    <source>
        <dbReference type="EMBL" id="KMT66918.1"/>
    </source>
</evidence>
<dbReference type="OrthoDB" id="9798929at2"/>
<keyword evidence="2" id="KW-0238">DNA-binding</keyword>
<keyword evidence="4" id="KW-1185">Reference proteome</keyword>
<reference evidence="3 4" key="1">
    <citation type="submission" date="2015-04" db="EMBL/GenBank/DDBJ databases">
        <title>Draft Genome Sequence of the Novel Agar-Digesting Marine Bacterium Q1.</title>
        <authorList>
            <person name="Li Y."/>
            <person name="Li D."/>
            <person name="Chen G."/>
            <person name="Du Z."/>
        </authorList>
    </citation>
    <scope>NUCLEOTIDE SEQUENCE [LARGE SCALE GENOMIC DNA]</scope>
    <source>
        <strain evidence="3 4">Q1</strain>
    </source>
</reference>
<gene>
    <name evidence="3" type="ORF">XM47_02110</name>
</gene>
<evidence type="ECO:0000313" key="4">
    <source>
        <dbReference type="Proteomes" id="UP000037600"/>
    </source>
</evidence>
<dbReference type="AlphaFoldDB" id="A0A0J8H1L2"/>
<dbReference type="SUPFAM" id="SSF116734">
    <property type="entry name" value="DNA methylase specificity domain"/>
    <property type="match status" value="1"/>
</dbReference>
<dbReference type="EMBL" id="LAZL01000002">
    <property type="protein sequence ID" value="KMT66918.1"/>
    <property type="molecule type" value="Genomic_DNA"/>
</dbReference>
<organism evidence="3 4">
    <name type="scientific">Catenovulum maritimum</name>
    <dbReference type="NCBI Taxonomy" id="1513271"/>
    <lineage>
        <taxon>Bacteria</taxon>
        <taxon>Pseudomonadati</taxon>
        <taxon>Pseudomonadota</taxon>
        <taxon>Gammaproteobacteria</taxon>
        <taxon>Alteromonadales</taxon>
        <taxon>Alteromonadaceae</taxon>
        <taxon>Catenovulum</taxon>
    </lineage>
</organism>
<dbReference type="PATRIC" id="fig|1513271.3.peg.447"/>
<comment type="caution">
    <text evidence="3">The sequence shown here is derived from an EMBL/GenBank/DDBJ whole genome shotgun (WGS) entry which is preliminary data.</text>
</comment>
<evidence type="ECO:0000256" key="2">
    <source>
        <dbReference type="ARBA" id="ARBA00023125"/>
    </source>
</evidence>